<dbReference type="AlphaFoldDB" id="A0AAV7N951"/>
<name>A0AAV7N951_PLEWA</name>
<dbReference type="EMBL" id="JANPWB010000013">
    <property type="protein sequence ID" value="KAJ1109250.1"/>
    <property type="molecule type" value="Genomic_DNA"/>
</dbReference>
<dbReference type="Proteomes" id="UP001066276">
    <property type="component" value="Chromosome 9"/>
</dbReference>
<feature type="region of interest" description="Disordered" evidence="1">
    <location>
        <begin position="43"/>
        <end position="113"/>
    </location>
</feature>
<gene>
    <name evidence="2" type="ORF">NDU88_006613</name>
</gene>
<feature type="region of interest" description="Disordered" evidence="1">
    <location>
        <begin position="1"/>
        <end position="26"/>
    </location>
</feature>
<protein>
    <submittedName>
        <fullName evidence="2">Uncharacterized protein</fullName>
    </submittedName>
</protein>
<reference evidence="2" key="1">
    <citation type="journal article" date="2022" name="bioRxiv">
        <title>Sequencing and chromosome-scale assembly of the giantPleurodeles waltlgenome.</title>
        <authorList>
            <person name="Brown T."/>
            <person name="Elewa A."/>
            <person name="Iarovenko S."/>
            <person name="Subramanian E."/>
            <person name="Araus A.J."/>
            <person name="Petzold A."/>
            <person name="Susuki M."/>
            <person name="Suzuki K.-i.T."/>
            <person name="Hayashi T."/>
            <person name="Toyoda A."/>
            <person name="Oliveira C."/>
            <person name="Osipova E."/>
            <person name="Leigh N.D."/>
            <person name="Simon A."/>
            <person name="Yun M.H."/>
        </authorList>
    </citation>
    <scope>NUCLEOTIDE SEQUENCE</scope>
    <source>
        <strain evidence="2">20211129_DDA</strain>
        <tissue evidence="2">Liver</tissue>
    </source>
</reference>
<keyword evidence="3" id="KW-1185">Reference proteome</keyword>
<evidence type="ECO:0000256" key="1">
    <source>
        <dbReference type="SAM" id="MobiDB-lite"/>
    </source>
</evidence>
<comment type="caution">
    <text evidence="2">The sequence shown here is derived from an EMBL/GenBank/DDBJ whole genome shotgun (WGS) entry which is preliminary data.</text>
</comment>
<sequence length="113" mass="12569">MRLVTARGDWQRHTLRPRGRPDWSRAEGQRSWFPVLLVGSGAGHASRAAGTEDRAEKRRGGAASGVRPLRPQRPGGRTTQRWRYMRSGRPGRLISGHGFGCRPLPSQSWDSGN</sequence>
<feature type="compositionally biased region" description="Basic and acidic residues" evidence="1">
    <location>
        <begin position="50"/>
        <end position="59"/>
    </location>
</feature>
<evidence type="ECO:0000313" key="3">
    <source>
        <dbReference type="Proteomes" id="UP001066276"/>
    </source>
</evidence>
<proteinExistence type="predicted"/>
<organism evidence="2 3">
    <name type="scientific">Pleurodeles waltl</name>
    <name type="common">Iberian ribbed newt</name>
    <dbReference type="NCBI Taxonomy" id="8319"/>
    <lineage>
        <taxon>Eukaryota</taxon>
        <taxon>Metazoa</taxon>
        <taxon>Chordata</taxon>
        <taxon>Craniata</taxon>
        <taxon>Vertebrata</taxon>
        <taxon>Euteleostomi</taxon>
        <taxon>Amphibia</taxon>
        <taxon>Batrachia</taxon>
        <taxon>Caudata</taxon>
        <taxon>Salamandroidea</taxon>
        <taxon>Salamandridae</taxon>
        <taxon>Pleurodelinae</taxon>
        <taxon>Pleurodeles</taxon>
    </lineage>
</organism>
<evidence type="ECO:0000313" key="2">
    <source>
        <dbReference type="EMBL" id="KAJ1109250.1"/>
    </source>
</evidence>
<accession>A0AAV7N951</accession>